<keyword evidence="5" id="KW-0663">Pyridoxal phosphate</keyword>
<feature type="domain" description="Aminotransferase class I/classII large" evidence="7">
    <location>
        <begin position="33"/>
        <end position="393"/>
    </location>
</feature>
<evidence type="ECO:0000256" key="1">
    <source>
        <dbReference type="ARBA" id="ARBA00001933"/>
    </source>
</evidence>
<dbReference type="SUPFAM" id="SSF53383">
    <property type="entry name" value="PLP-dependent transferases"/>
    <property type="match status" value="1"/>
</dbReference>
<protein>
    <recommendedName>
        <fullName evidence="6">Aminotransferase</fullName>
        <ecNumber evidence="6">2.6.1.-</ecNumber>
    </recommendedName>
</protein>
<dbReference type="InterPro" id="IPR015424">
    <property type="entry name" value="PyrdxlP-dep_Trfase"/>
</dbReference>
<evidence type="ECO:0000313" key="9">
    <source>
        <dbReference type="Proteomes" id="UP000267418"/>
    </source>
</evidence>
<accession>A0A431TIL1</accession>
<dbReference type="FunFam" id="3.40.640.10:FF:000033">
    <property type="entry name" value="Aspartate aminotransferase"/>
    <property type="match status" value="1"/>
</dbReference>
<dbReference type="AlphaFoldDB" id="A0A431TIL1"/>
<dbReference type="EMBL" id="RXOE01000005">
    <property type="protein sequence ID" value="RTQ32959.1"/>
    <property type="molecule type" value="Genomic_DNA"/>
</dbReference>
<organism evidence="8 9">
    <name type="scientific">Variovorax gossypii</name>
    <dbReference type="NCBI Taxonomy" id="1679495"/>
    <lineage>
        <taxon>Bacteria</taxon>
        <taxon>Pseudomonadati</taxon>
        <taxon>Pseudomonadota</taxon>
        <taxon>Betaproteobacteria</taxon>
        <taxon>Burkholderiales</taxon>
        <taxon>Comamonadaceae</taxon>
        <taxon>Variovorax</taxon>
    </lineage>
</organism>
<comment type="caution">
    <text evidence="8">The sequence shown here is derived from an EMBL/GenBank/DDBJ whole genome shotgun (WGS) entry which is preliminary data.</text>
</comment>
<dbReference type="EC" id="2.6.1.-" evidence="6"/>
<dbReference type="InterPro" id="IPR015422">
    <property type="entry name" value="PyrdxlP-dep_Trfase_small"/>
</dbReference>
<dbReference type="RefSeq" id="WP_126472214.1">
    <property type="nucleotide sequence ID" value="NZ_RXOE01000005.1"/>
</dbReference>
<dbReference type="InterPro" id="IPR004839">
    <property type="entry name" value="Aminotransferase_I/II_large"/>
</dbReference>
<keyword evidence="3 6" id="KW-0032">Aminotransferase</keyword>
<name>A0A431TIL1_9BURK</name>
<dbReference type="GO" id="GO:0008483">
    <property type="term" value="F:transaminase activity"/>
    <property type="evidence" value="ECO:0007669"/>
    <property type="project" value="UniProtKB-KW"/>
</dbReference>
<dbReference type="PRINTS" id="PR00753">
    <property type="entry name" value="ACCSYNTHASE"/>
</dbReference>
<proteinExistence type="inferred from homology"/>
<evidence type="ECO:0000256" key="3">
    <source>
        <dbReference type="ARBA" id="ARBA00022576"/>
    </source>
</evidence>
<evidence type="ECO:0000313" key="8">
    <source>
        <dbReference type="EMBL" id="RTQ32959.1"/>
    </source>
</evidence>
<comment type="cofactor">
    <cofactor evidence="1 6">
        <name>pyridoxal 5'-phosphate</name>
        <dbReference type="ChEBI" id="CHEBI:597326"/>
    </cofactor>
</comment>
<dbReference type="OrthoDB" id="9803354at2"/>
<gene>
    <name evidence="8" type="ORF">EJP69_19880</name>
</gene>
<dbReference type="InterPro" id="IPR004838">
    <property type="entry name" value="NHTrfase_class1_PyrdxlP-BS"/>
</dbReference>
<dbReference type="Gene3D" id="3.90.1150.10">
    <property type="entry name" value="Aspartate Aminotransferase, domain 1"/>
    <property type="match status" value="1"/>
</dbReference>
<dbReference type="PROSITE" id="PS00105">
    <property type="entry name" value="AA_TRANSFER_CLASS_1"/>
    <property type="match status" value="1"/>
</dbReference>
<evidence type="ECO:0000256" key="6">
    <source>
        <dbReference type="RuleBase" id="RU000481"/>
    </source>
</evidence>
<keyword evidence="9" id="KW-1185">Reference proteome</keyword>
<dbReference type="GO" id="GO:0006520">
    <property type="term" value="P:amino acid metabolic process"/>
    <property type="evidence" value="ECO:0007669"/>
    <property type="project" value="InterPro"/>
</dbReference>
<reference evidence="8 9" key="1">
    <citation type="submission" date="2018-12" db="EMBL/GenBank/DDBJ databases">
        <title>The genome of Variovorax gossypii DSM 100435.</title>
        <authorList>
            <person name="Gao J."/>
            <person name="Sun J."/>
        </authorList>
    </citation>
    <scope>NUCLEOTIDE SEQUENCE [LARGE SCALE GENOMIC DNA]</scope>
    <source>
        <strain evidence="8 9">DSM 100435</strain>
    </source>
</reference>
<dbReference type="Pfam" id="PF00155">
    <property type="entry name" value="Aminotran_1_2"/>
    <property type="match status" value="1"/>
</dbReference>
<comment type="similarity">
    <text evidence="2 6">Belongs to the class-I pyridoxal-phosphate-dependent aminotransferase family.</text>
</comment>
<dbReference type="InterPro" id="IPR015421">
    <property type="entry name" value="PyrdxlP-dep_Trfase_major"/>
</dbReference>
<dbReference type="Proteomes" id="UP000267418">
    <property type="component" value="Unassembled WGS sequence"/>
</dbReference>
<dbReference type="CDD" id="cd00609">
    <property type="entry name" value="AAT_like"/>
    <property type="match status" value="1"/>
</dbReference>
<dbReference type="GO" id="GO:0030170">
    <property type="term" value="F:pyridoxal phosphate binding"/>
    <property type="evidence" value="ECO:0007669"/>
    <property type="project" value="InterPro"/>
</dbReference>
<dbReference type="PANTHER" id="PTHR46383">
    <property type="entry name" value="ASPARTATE AMINOTRANSFERASE"/>
    <property type="match status" value="1"/>
</dbReference>
<dbReference type="Gene3D" id="3.40.640.10">
    <property type="entry name" value="Type I PLP-dependent aspartate aminotransferase-like (Major domain)"/>
    <property type="match status" value="1"/>
</dbReference>
<evidence type="ECO:0000256" key="2">
    <source>
        <dbReference type="ARBA" id="ARBA00007441"/>
    </source>
</evidence>
<evidence type="ECO:0000256" key="4">
    <source>
        <dbReference type="ARBA" id="ARBA00022679"/>
    </source>
</evidence>
<dbReference type="InterPro" id="IPR050596">
    <property type="entry name" value="AspAT/PAT-like"/>
</dbReference>
<keyword evidence="4 6" id="KW-0808">Transferase</keyword>
<evidence type="ECO:0000259" key="7">
    <source>
        <dbReference type="Pfam" id="PF00155"/>
    </source>
</evidence>
<dbReference type="PANTHER" id="PTHR46383:SF1">
    <property type="entry name" value="ASPARTATE AMINOTRANSFERASE"/>
    <property type="match status" value="1"/>
</dbReference>
<sequence length="414" mass="44125">MTQLLAHRLDAIKPSASMAAKQRVDSLRAAGRPVVDFTIGEPDFATPPHIVQAGIEALLGGQTRYTASAGTPALRQAIAAKFDRENGLAYAPEQIVVGSGAKQIIFEALAATLNPGDEVIVPAPYWVSYPDMVALHGAVPVVVRCGEEQGFKLTSEALEQAITPRTRWLILNSPNNPSGAVYSREELEALAAVLARHPHVWLLTDEIYEHFVFGEARHVSILAVAPELQDRTLIVNGMSKAYAMTGWRIGYGAGPLPLVRAIALLLSQSTSCASSVAQAAASTALQGDQTCVNIASEVFEQRRDRMVGLLRQVPGLRCLSPDGAFYVFPSVEGLLGTRTPQGKMLASDLDVMMYLLDEAQVATIDGSSYGMPGYLRMSFATSTEQIGAGCAAIARAIGLLQPATASLSKENDHA</sequence>
<evidence type="ECO:0000256" key="5">
    <source>
        <dbReference type="ARBA" id="ARBA00022898"/>
    </source>
</evidence>